<dbReference type="FunFam" id="3.30.60.30:FF:000116">
    <property type="entry name" value="Serine protease inhibitor, Kazal-type family protein"/>
    <property type="match status" value="1"/>
</dbReference>
<dbReference type="OrthoDB" id="1916993at2759"/>
<keyword evidence="1" id="KW-0812">Transmembrane</keyword>
<name>S8CQ81_9LAMI</name>
<proteinExistence type="predicted"/>
<feature type="transmembrane region" description="Helical" evidence="1">
    <location>
        <begin position="54"/>
        <end position="74"/>
    </location>
</feature>
<feature type="non-terminal residue" evidence="3">
    <location>
        <position position="1"/>
    </location>
</feature>
<dbReference type="AlphaFoldDB" id="S8CQ81"/>
<accession>S8CQ81</accession>
<keyword evidence="1" id="KW-1133">Transmembrane helix</keyword>
<evidence type="ECO:0000256" key="1">
    <source>
        <dbReference type="SAM" id="Phobius"/>
    </source>
</evidence>
<evidence type="ECO:0000313" key="3">
    <source>
        <dbReference type="EMBL" id="EPS67016.1"/>
    </source>
</evidence>
<dbReference type="PROSITE" id="PS51465">
    <property type="entry name" value="KAZAL_2"/>
    <property type="match status" value="1"/>
</dbReference>
<dbReference type="PANTHER" id="PTHR34376">
    <property type="entry name" value="SERINE PROTEASE INHIBITOR, KAZAL-TYPE FAMILY PROTEIN"/>
    <property type="match status" value="1"/>
</dbReference>
<reference evidence="3 4" key="1">
    <citation type="journal article" date="2013" name="BMC Genomics">
        <title>The miniature genome of a carnivorous plant Genlisea aurea contains a low number of genes and short non-coding sequences.</title>
        <authorList>
            <person name="Leushkin E.V."/>
            <person name="Sutormin R.A."/>
            <person name="Nabieva E.R."/>
            <person name="Penin A.A."/>
            <person name="Kondrashov A.S."/>
            <person name="Logacheva M.D."/>
        </authorList>
    </citation>
    <scope>NUCLEOTIDE SEQUENCE [LARGE SCALE GENOMIC DNA]</scope>
</reference>
<organism evidence="3 4">
    <name type="scientific">Genlisea aurea</name>
    <dbReference type="NCBI Taxonomy" id="192259"/>
    <lineage>
        <taxon>Eukaryota</taxon>
        <taxon>Viridiplantae</taxon>
        <taxon>Streptophyta</taxon>
        <taxon>Embryophyta</taxon>
        <taxon>Tracheophyta</taxon>
        <taxon>Spermatophyta</taxon>
        <taxon>Magnoliopsida</taxon>
        <taxon>eudicotyledons</taxon>
        <taxon>Gunneridae</taxon>
        <taxon>Pentapetalae</taxon>
        <taxon>asterids</taxon>
        <taxon>lamiids</taxon>
        <taxon>Lamiales</taxon>
        <taxon>Lentibulariaceae</taxon>
        <taxon>Genlisea</taxon>
    </lineage>
</organism>
<feature type="domain" description="Kazal-like" evidence="2">
    <location>
        <begin position="1"/>
        <end position="42"/>
    </location>
</feature>
<dbReference type="EMBL" id="AUSU01003349">
    <property type="protein sequence ID" value="EPS67016.1"/>
    <property type="molecule type" value="Genomic_DNA"/>
</dbReference>
<dbReference type="Gene3D" id="3.30.60.30">
    <property type="match status" value="1"/>
</dbReference>
<gene>
    <name evidence="3" type="ORF">M569_07762</name>
</gene>
<evidence type="ECO:0000259" key="2">
    <source>
        <dbReference type="PROSITE" id="PS51465"/>
    </source>
</evidence>
<comment type="caution">
    <text evidence="3">The sequence shown here is derived from an EMBL/GenBank/DDBJ whole genome shotgun (WGS) entry which is preliminary data.</text>
</comment>
<dbReference type="PANTHER" id="PTHR34376:SF2">
    <property type="entry name" value="SERINE PROTEASE INHIBITOR, KAZAL-TYPE FAMILY PROTEIN"/>
    <property type="match status" value="1"/>
</dbReference>
<sequence length="75" mass="7791">NCPVKCFRTDPVCGEDGVTYWCGCADARCSGARVKKLGFCDGGNGGGSGTAGQALLLVHIIWLILLGVFVLFGLL</sequence>
<keyword evidence="4" id="KW-1185">Reference proteome</keyword>
<protein>
    <recommendedName>
        <fullName evidence="2">Kazal-like domain-containing protein</fullName>
    </recommendedName>
</protein>
<evidence type="ECO:0000313" key="4">
    <source>
        <dbReference type="Proteomes" id="UP000015453"/>
    </source>
</evidence>
<keyword evidence="1" id="KW-0472">Membrane</keyword>
<dbReference type="InterPro" id="IPR002350">
    <property type="entry name" value="Kazal_dom"/>
</dbReference>
<dbReference type="Proteomes" id="UP000015453">
    <property type="component" value="Unassembled WGS sequence"/>
</dbReference>